<dbReference type="SUPFAM" id="SSF48452">
    <property type="entry name" value="TPR-like"/>
    <property type="match status" value="1"/>
</dbReference>
<dbReference type="InterPro" id="IPR011990">
    <property type="entry name" value="TPR-like_helical_dom_sf"/>
</dbReference>
<evidence type="ECO:0000313" key="3">
    <source>
        <dbReference type="Proteomes" id="UP000037460"/>
    </source>
</evidence>
<dbReference type="Proteomes" id="UP000037460">
    <property type="component" value="Unassembled WGS sequence"/>
</dbReference>
<dbReference type="Gene3D" id="1.25.40.10">
    <property type="entry name" value="Tetratricopeptide repeat domain"/>
    <property type="match status" value="1"/>
</dbReference>
<feature type="region of interest" description="Disordered" evidence="1">
    <location>
        <begin position="181"/>
        <end position="337"/>
    </location>
</feature>
<comment type="caution">
    <text evidence="2">The sequence shown here is derived from an EMBL/GenBank/DDBJ whole genome shotgun (WGS) entry which is preliminary data.</text>
</comment>
<accession>A0A0M0KAY4</accession>
<sequence>MYSAAPTSSREEWHEEVGVQRVSAKIFDSVQQYHAQIGANVAMSELTALEAKLLKEASKECYAQNWEEALNLFTNALAVSEKTKSCADPGTRGTFVHNIGFCLHCMGEFEAAKAYYEQSIECLKKVDPPLLKKLLNGVLYPERLVFEVIYGGLNYNRIQMTKERLIDIEFNRKPDLKVLDEYGRRKPMPGARIDPMSGRAEPEQPEEKPSPRRAEPDGHGPDEGGHQPARREARSMHSDREPYGPASDHVGVPTSSPEHPGVGGAREGEPRRGSGWVAAAQSRIGNASYRADRVAPHDAPRTARETAGAGEGMGAAGASLGGADASESELSEEEEEAARKEWLQYYLQTGEWAKAEELVVTAEEREDLEYLVAKERRERPPTLPAWVSTGRQL</sequence>
<feature type="compositionally biased region" description="Basic and acidic residues" evidence="1">
    <location>
        <begin position="290"/>
        <end position="304"/>
    </location>
</feature>
<proteinExistence type="predicted"/>
<evidence type="ECO:0000313" key="2">
    <source>
        <dbReference type="EMBL" id="KOO35578.1"/>
    </source>
</evidence>
<feature type="compositionally biased region" description="Acidic residues" evidence="1">
    <location>
        <begin position="326"/>
        <end position="336"/>
    </location>
</feature>
<keyword evidence="3" id="KW-1185">Reference proteome</keyword>
<feature type="compositionally biased region" description="Basic and acidic residues" evidence="1">
    <location>
        <begin position="200"/>
        <end position="242"/>
    </location>
</feature>
<evidence type="ECO:0000256" key="1">
    <source>
        <dbReference type="SAM" id="MobiDB-lite"/>
    </source>
</evidence>
<organism evidence="2 3">
    <name type="scientific">Chrysochromulina tobinii</name>
    <dbReference type="NCBI Taxonomy" id="1460289"/>
    <lineage>
        <taxon>Eukaryota</taxon>
        <taxon>Haptista</taxon>
        <taxon>Haptophyta</taxon>
        <taxon>Prymnesiophyceae</taxon>
        <taxon>Prymnesiales</taxon>
        <taxon>Chrysochromulinaceae</taxon>
        <taxon>Chrysochromulina</taxon>
    </lineage>
</organism>
<dbReference type="EMBL" id="JWZX01000815">
    <property type="protein sequence ID" value="KOO35578.1"/>
    <property type="molecule type" value="Genomic_DNA"/>
</dbReference>
<name>A0A0M0KAY4_9EUKA</name>
<protein>
    <submittedName>
        <fullName evidence="2">Uncharacterized protein</fullName>
    </submittedName>
</protein>
<gene>
    <name evidence="2" type="ORF">Ctob_008910</name>
</gene>
<dbReference type="AlphaFoldDB" id="A0A0M0KAY4"/>
<reference evidence="3" key="1">
    <citation type="journal article" date="2015" name="PLoS Genet.">
        <title>Genome Sequence and Transcriptome Analyses of Chrysochromulina tobin: Metabolic Tools for Enhanced Algal Fitness in the Prominent Order Prymnesiales (Haptophyceae).</title>
        <authorList>
            <person name="Hovde B.T."/>
            <person name="Deodato C.R."/>
            <person name="Hunsperger H.M."/>
            <person name="Ryken S.A."/>
            <person name="Yost W."/>
            <person name="Jha R.K."/>
            <person name="Patterson J."/>
            <person name="Monnat R.J. Jr."/>
            <person name="Barlow S.B."/>
            <person name="Starkenburg S.R."/>
            <person name="Cattolico R.A."/>
        </authorList>
    </citation>
    <scope>NUCLEOTIDE SEQUENCE</scope>
    <source>
        <strain evidence="3">CCMP291</strain>
    </source>
</reference>
<feature type="compositionally biased region" description="Low complexity" evidence="1">
    <location>
        <begin position="316"/>
        <end position="325"/>
    </location>
</feature>